<name>A0A9P9ECT9_9PLEO</name>
<evidence type="ECO:0000256" key="2">
    <source>
        <dbReference type="ARBA" id="ARBA00007879"/>
    </source>
</evidence>
<keyword evidence="5" id="KW-0560">Oxidoreductase</keyword>
<keyword evidence="7" id="KW-0539">Nucleus</keyword>
<organism evidence="10 11">
    <name type="scientific">Dendryphion nanum</name>
    <dbReference type="NCBI Taxonomy" id="256645"/>
    <lineage>
        <taxon>Eukaryota</taxon>
        <taxon>Fungi</taxon>
        <taxon>Dikarya</taxon>
        <taxon>Ascomycota</taxon>
        <taxon>Pezizomycotina</taxon>
        <taxon>Dothideomycetes</taxon>
        <taxon>Pleosporomycetidae</taxon>
        <taxon>Pleosporales</taxon>
        <taxon>Torulaceae</taxon>
        <taxon>Dendryphion</taxon>
    </lineage>
</organism>
<comment type="caution">
    <text evidence="10">The sequence shown here is derived from an EMBL/GenBank/DDBJ whole genome shotgun (WGS) entry which is preliminary data.</text>
</comment>
<keyword evidence="6" id="KW-0408">Iron</keyword>
<comment type="similarity">
    <text evidence="2">Belongs to the alkB family.</text>
</comment>
<sequence length="270" mass="29836">MQSARGTTPNRLESYRIQTLPPNFYYIHDFITTEEEASLLQKIPSQRWISLSHRRLQAHPSTLTKSNTLLGAPLPQYLVNPIVDRFKTLGIFDHTPHKGPNHVLINEYRRGEGIMPHEDGNAYADAVATISLGSALCLDIIPKSVSDEERAMNDEETNAAGGFEKNGTLSSVPNSPSLQHKLPTRILQEPRSLLVTTSGAYMDLLHGISPIEVDENLNSSTVANWGLLASHRVFEQTGGLNERGTRISLTYRDVLKVSSAANKVFGGPRK</sequence>
<dbReference type="InterPro" id="IPR027450">
    <property type="entry name" value="AlkB-like"/>
</dbReference>
<evidence type="ECO:0000313" key="10">
    <source>
        <dbReference type="EMBL" id="KAH7135535.1"/>
    </source>
</evidence>
<evidence type="ECO:0000256" key="1">
    <source>
        <dbReference type="ARBA" id="ARBA00004123"/>
    </source>
</evidence>
<evidence type="ECO:0000256" key="7">
    <source>
        <dbReference type="ARBA" id="ARBA00023242"/>
    </source>
</evidence>
<evidence type="ECO:0000256" key="6">
    <source>
        <dbReference type="ARBA" id="ARBA00023004"/>
    </source>
</evidence>
<dbReference type="OrthoDB" id="412814at2759"/>
<feature type="domain" description="Fe2OG dioxygenase" evidence="9">
    <location>
        <begin position="99"/>
        <end position="255"/>
    </location>
</feature>
<keyword evidence="3" id="KW-0479">Metal-binding</keyword>
<dbReference type="GO" id="GO:0051213">
    <property type="term" value="F:dioxygenase activity"/>
    <property type="evidence" value="ECO:0007669"/>
    <property type="project" value="UniProtKB-KW"/>
</dbReference>
<dbReference type="AlphaFoldDB" id="A0A9P9ECT9"/>
<evidence type="ECO:0000256" key="5">
    <source>
        <dbReference type="ARBA" id="ARBA00023002"/>
    </source>
</evidence>
<dbReference type="EMBL" id="JAGMWT010000002">
    <property type="protein sequence ID" value="KAH7135535.1"/>
    <property type="molecule type" value="Genomic_DNA"/>
</dbReference>
<feature type="region of interest" description="Disordered" evidence="8">
    <location>
        <begin position="159"/>
        <end position="179"/>
    </location>
</feature>
<evidence type="ECO:0000313" key="11">
    <source>
        <dbReference type="Proteomes" id="UP000700596"/>
    </source>
</evidence>
<dbReference type="Pfam" id="PF13532">
    <property type="entry name" value="2OG-FeII_Oxy_2"/>
    <property type="match status" value="1"/>
</dbReference>
<dbReference type="InterPro" id="IPR037151">
    <property type="entry name" value="AlkB-like_sf"/>
</dbReference>
<dbReference type="GO" id="GO:0046872">
    <property type="term" value="F:metal ion binding"/>
    <property type="evidence" value="ECO:0007669"/>
    <property type="project" value="UniProtKB-KW"/>
</dbReference>
<dbReference type="InterPro" id="IPR005123">
    <property type="entry name" value="Oxoglu/Fe-dep_dioxygenase_dom"/>
</dbReference>
<keyword evidence="11" id="KW-1185">Reference proteome</keyword>
<proteinExistence type="inferred from homology"/>
<dbReference type="PANTHER" id="PTHR46030:SF1">
    <property type="entry name" value="ALPHA-KETOGLUTARATE-DEPENDENT DIOXYGENASE ALKB HOMOLOG 6"/>
    <property type="match status" value="1"/>
</dbReference>
<comment type="subcellular location">
    <subcellularLocation>
        <location evidence="1">Nucleus</location>
    </subcellularLocation>
</comment>
<protein>
    <recommendedName>
        <fullName evidence="9">Fe2OG dioxygenase domain-containing protein</fullName>
    </recommendedName>
</protein>
<reference evidence="10" key="1">
    <citation type="journal article" date="2021" name="Nat. Commun.">
        <title>Genetic determinants of endophytism in the Arabidopsis root mycobiome.</title>
        <authorList>
            <person name="Mesny F."/>
            <person name="Miyauchi S."/>
            <person name="Thiergart T."/>
            <person name="Pickel B."/>
            <person name="Atanasova L."/>
            <person name="Karlsson M."/>
            <person name="Huettel B."/>
            <person name="Barry K.W."/>
            <person name="Haridas S."/>
            <person name="Chen C."/>
            <person name="Bauer D."/>
            <person name="Andreopoulos W."/>
            <person name="Pangilinan J."/>
            <person name="LaButti K."/>
            <person name="Riley R."/>
            <person name="Lipzen A."/>
            <person name="Clum A."/>
            <person name="Drula E."/>
            <person name="Henrissat B."/>
            <person name="Kohler A."/>
            <person name="Grigoriev I.V."/>
            <person name="Martin F.M."/>
            <person name="Hacquard S."/>
        </authorList>
    </citation>
    <scope>NUCLEOTIDE SEQUENCE</scope>
    <source>
        <strain evidence="10">MPI-CAGE-CH-0243</strain>
    </source>
</reference>
<dbReference type="Proteomes" id="UP000700596">
    <property type="component" value="Unassembled WGS sequence"/>
</dbReference>
<dbReference type="PROSITE" id="PS51471">
    <property type="entry name" value="FE2OG_OXY"/>
    <property type="match status" value="1"/>
</dbReference>
<accession>A0A9P9ECT9</accession>
<gene>
    <name evidence="10" type="ORF">B0J11DRAFT_426907</name>
</gene>
<feature type="compositionally biased region" description="Polar residues" evidence="8">
    <location>
        <begin position="167"/>
        <end position="178"/>
    </location>
</feature>
<dbReference type="Gene3D" id="2.60.120.590">
    <property type="entry name" value="Alpha-ketoglutarate-dependent dioxygenase AlkB-like"/>
    <property type="match status" value="1"/>
</dbReference>
<dbReference type="GO" id="GO:0005634">
    <property type="term" value="C:nucleus"/>
    <property type="evidence" value="ECO:0007669"/>
    <property type="project" value="UniProtKB-SubCell"/>
</dbReference>
<evidence type="ECO:0000259" key="9">
    <source>
        <dbReference type="PROSITE" id="PS51471"/>
    </source>
</evidence>
<dbReference type="InterPro" id="IPR032862">
    <property type="entry name" value="ALKBH6"/>
</dbReference>
<keyword evidence="4" id="KW-0223">Dioxygenase</keyword>
<evidence type="ECO:0000256" key="8">
    <source>
        <dbReference type="SAM" id="MobiDB-lite"/>
    </source>
</evidence>
<evidence type="ECO:0000256" key="4">
    <source>
        <dbReference type="ARBA" id="ARBA00022964"/>
    </source>
</evidence>
<dbReference type="PANTHER" id="PTHR46030">
    <property type="entry name" value="ALPHA-KETOGLUTARATE-DEPENDENT DIOXYGENASE ALKB HOMOLOG 6"/>
    <property type="match status" value="1"/>
</dbReference>
<evidence type="ECO:0000256" key="3">
    <source>
        <dbReference type="ARBA" id="ARBA00022723"/>
    </source>
</evidence>
<dbReference type="SUPFAM" id="SSF51197">
    <property type="entry name" value="Clavaminate synthase-like"/>
    <property type="match status" value="1"/>
</dbReference>